<dbReference type="PANTHER" id="PTHR10071">
    <property type="entry name" value="TRANSCRIPTION FACTOR GATA FAMILY MEMBER"/>
    <property type="match status" value="1"/>
</dbReference>
<feature type="region of interest" description="Disordered" evidence="7">
    <location>
        <begin position="94"/>
        <end position="120"/>
    </location>
</feature>
<organism evidence="10 11">
    <name type="scientific">Lentinula lateritia</name>
    <dbReference type="NCBI Taxonomy" id="40482"/>
    <lineage>
        <taxon>Eukaryota</taxon>
        <taxon>Fungi</taxon>
        <taxon>Dikarya</taxon>
        <taxon>Basidiomycota</taxon>
        <taxon>Agaricomycotina</taxon>
        <taxon>Agaricomycetes</taxon>
        <taxon>Agaricomycetidae</taxon>
        <taxon>Agaricales</taxon>
        <taxon>Marasmiineae</taxon>
        <taxon>Omphalotaceae</taxon>
        <taxon>Lentinula</taxon>
    </lineage>
</organism>
<dbReference type="PROSITE" id="PS00344">
    <property type="entry name" value="GATA_ZN_FINGER_1"/>
    <property type="match status" value="1"/>
</dbReference>
<dbReference type="GO" id="GO:0008270">
    <property type="term" value="F:zinc ion binding"/>
    <property type="evidence" value="ECO:0007669"/>
    <property type="project" value="UniProtKB-KW"/>
</dbReference>
<dbReference type="AlphaFoldDB" id="A0A9W9DQB7"/>
<dbReference type="GO" id="GO:0000978">
    <property type="term" value="F:RNA polymerase II cis-regulatory region sequence-specific DNA binding"/>
    <property type="evidence" value="ECO:0007669"/>
    <property type="project" value="TreeGrafter"/>
</dbReference>
<dbReference type="InterPro" id="IPR013088">
    <property type="entry name" value="Znf_NHR/GATA"/>
</dbReference>
<sequence length="211" mass="22996">MEPPITASFNAIHAASLATISKYTQYAAGPAPTDRATEHPTRQLSDLSADLSSSTANLTSAESPDSSDSNSVTSPSIQTQQLVVELARLHKNSDGVLDPQLDSRSDSASPTLTNRSQADKLSPVVRQPCENCHTLDTPLWRRDSEGHPVCNACGEYTYPDLFYCSFLLFLLLLLFALSASRFSSFACAFGLFLFVITYSQYRGSRNSDRSV</sequence>
<dbReference type="InterPro" id="IPR039355">
    <property type="entry name" value="Transcription_factor_GATA"/>
</dbReference>
<dbReference type="PRINTS" id="PR00619">
    <property type="entry name" value="GATAZNFINGER"/>
</dbReference>
<dbReference type="InterPro" id="IPR000679">
    <property type="entry name" value="Znf_GATA"/>
</dbReference>
<dbReference type="GO" id="GO:0005634">
    <property type="term" value="C:nucleus"/>
    <property type="evidence" value="ECO:0007669"/>
    <property type="project" value="UniProtKB-SubCell"/>
</dbReference>
<dbReference type="Gene3D" id="3.30.50.10">
    <property type="entry name" value="Erythroid Transcription Factor GATA-1, subunit A"/>
    <property type="match status" value="1"/>
</dbReference>
<feature type="transmembrane region" description="Helical" evidence="8">
    <location>
        <begin position="156"/>
        <end position="175"/>
    </location>
</feature>
<protein>
    <recommendedName>
        <fullName evidence="9">GATA-type domain-containing protein</fullName>
    </recommendedName>
</protein>
<dbReference type="Pfam" id="PF00320">
    <property type="entry name" value="GATA"/>
    <property type="match status" value="1"/>
</dbReference>
<reference evidence="10" key="2">
    <citation type="journal article" date="2023" name="Proc. Natl. Acad. Sci. U.S.A.">
        <title>A global phylogenomic analysis of the shiitake genus Lentinula.</title>
        <authorList>
            <person name="Sierra-Patev S."/>
            <person name="Min B."/>
            <person name="Naranjo-Ortiz M."/>
            <person name="Looney B."/>
            <person name="Konkel Z."/>
            <person name="Slot J.C."/>
            <person name="Sakamoto Y."/>
            <person name="Steenwyk J.L."/>
            <person name="Rokas A."/>
            <person name="Carro J."/>
            <person name="Camarero S."/>
            <person name="Ferreira P."/>
            <person name="Molpeceres G."/>
            <person name="Ruiz-Duenas F.J."/>
            <person name="Serrano A."/>
            <person name="Henrissat B."/>
            <person name="Drula E."/>
            <person name="Hughes K.W."/>
            <person name="Mata J.L."/>
            <person name="Ishikawa N.K."/>
            <person name="Vargas-Isla R."/>
            <person name="Ushijima S."/>
            <person name="Smith C.A."/>
            <person name="Donoghue J."/>
            <person name="Ahrendt S."/>
            <person name="Andreopoulos W."/>
            <person name="He G."/>
            <person name="LaButti K."/>
            <person name="Lipzen A."/>
            <person name="Ng V."/>
            <person name="Riley R."/>
            <person name="Sandor L."/>
            <person name="Barry K."/>
            <person name="Martinez A.T."/>
            <person name="Xiao Y."/>
            <person name="Gibbons J.G."/>
            <person name="Terashima K."/>
            <person name="Grigoriev I.V."/>
            <person name="Hibbett D."/>
        </authorList>
    </citation>
    <scope>NUCLEOTIDE SEQUENCE</scope>
    <source>
        <strain evidence="10">Sp2 HRB7682 ss15</strain>
    </source>
</reference>
<dbReference type="GO" id="GO:0000981">
    <property type="term" value="F:DNA-binding transcription factor activity, RNA polymerase II-specific"/>
    <property type="evidence" value="ECO:0007669"/>
    <property type="project" value="TreeGrafter"/>
</dbReference>
<keyword evidence="2" id="KW-0479">Metal-binding</keyword>
<evidence type="ECO:0000256" key="3">
    <source>
        <dbReference type="ARBA" id="ARBA00022771"/>
    </source>
</evidence>
<feature type="transmembrane region" description="Helical" evidence="8">
    <location>
        <begin position="182"/>
        <end position="201"/>
    </location>
</feature>
<keyword evidence="8" id="KW-0472">Membrane</keyword>
<evidence type="ECO:0000256" key="6">
    <source>
        <dbReference type="PROSITE-ProRule" id="PRU00094"/>
    </source>
</evidence>
<keyword evidence="4" id="KW-0862">Zinc</keyword>
<dbReference type="PROSITE" id="PS50114">
    <property type="entry name" value="GATA_ZN_FINGER_2"/>
    <property type="match status" value="1"/>
</dbReference>
<evidence type="ECO:0000259" key="9">
    <source>
        <dbReference type="PROSITE" id="PS50114"/>
    </source>
</evidence>
<evidence type="ECO:0000256" key="8">
    <source>
        <dbReference type="SAM" id="Phobius"/>
    </source>
</evidence>
<dbReference type="SUPFAM" id="SSF57716">
    <property type="entry name" value="Glucocorticoid receptor-like (DNA-binding domain)"/>
    <property type="match status" value="1"/>
</dbReference>
<evidence type="ECO:0000256" key="5">
    <source>
        <dbReference type="ARBA" id="ARBA00023242"/>
    </source>
</evidence>
<feature type="compositionally biased region" description="Low complexity" evidence="7">
    <location>
        <begin position="44"/>
        <end position="76"/>
    </location>
</feature>
<keyword evidence="3 6" id="KW-0863">Zinc-finger</keyword>
<keyword evidence="8" id="KW-0812">Transmembrane</keyword>
<gene>
    <name evidence="10" type="ORF">C8J55DRAFT_77625</name>
</gene>
<evidence type="ECO:0000313" key="11">
    <source>
        <dbReference type="Proteomes" id="UP001150238"/>
    </source>
</evidence>
<proteinExistence type="predicted"/>
<dbReference type="EMBL" id="JANVFS010000016">
    <property type="protein sequence ID" value="KAJ4479783.1"/>
    <property type="molecule type" value="Genomic_DNA"/>
</dbReference>
<comment type="subcellular location">
    <subcellularLocation>
        <location evidence="1">Nucleus</location>
    </subcellularLocation>
</comment>
<accession>A0A9W9DQB7</accession>
<evidence type="ECO:0000256" key="4">
    <source>
        <dbReference type="ARBA" id="ARBA00022833"/>
    </source>
</evidence>
<name>A0A9W9DQB7_9AGAR</name>
<dbReference type="PANTHER" id="PTHR10071:SF281">
    <property type="entry name" value="BOX A-BINDING FACTOR-RELATED"/>
    <property type="match status" value="1"/>
</dbReference>
<keyword evidence="8" id="KW-1133">Transmembrane helix</keyword>
<reference evidence="10" key="1">
    <citation type="submission" date="2022-08" db="EMBL/GenBank/DDBJ databases">
        <authorList>
            <consortium name="DOE Joint Genome Institute"/>
            <person name="Min B."/>
            <person name="Riley R."/>
            <person name="Sierra-Patev S."/>
            <person name="Naranjo-Ortiz M."/>
            <person name="Looney B."/>
            <person name="Konkel Z."/>
            <person name="Slot J.C."/>
            <person name="Sakamoto Y."/>
            <person name="Steenwyk J.L."/>
            <person name="Rokas A."/>
            <person name="Carro J."/>
            <person name="Camarero S."/>
            <person name="Ferreira P."/>
            <person name="Molpeceres G."/>
            <person name="Ruiz-Duenas F.J."/>
            <person name="Serrano A."/>
            <person name="Henrissat B."/>
            <person name="Drula E."/>
            <person name="Hughes K.W."/>
            <person name="Mata J.L."/>
            <person name="Ishikawa N.K."/>
            <person name="Vargas-Isla R."/>
            <person name="Ushijima S."/>
            <person name="Smith C.A."/>
            <person name="Ahrendt S."/>
            <person name="Andreopoulos W."/>
            <person name="He G."/>
            <person name="Labutti K."/>
            <person name="Lipzen A."/>
            <person name="Ng V."/>
            <person name="Sandor L."/>
            <person name="Barry K."/>
            <person name="Martinez A.T."/>
            <person name="Xiao Y."/>
            <person name="Gibbons J.G."/>
            <person name="Terashima K."/>
            <person name="Hibbett D.S."/>
            <person name="Grigoriev I.V."/>
        </authorList>
    </citation>
    <scope>NUCLEOTIDE SEQUENCE</scope>
    <source>
        <strain evidence="10">Sp2 HRB7682 ss15</strain>
    </source>
</reference>
<keyword evidence="5" id="KW-0539">Nucleus</keyword>
<evidence type="ECO:0000313" key="10">
    <source>
        <dbReference type="EMBL" id="KAJ4479783.1"/>
    </source>
</evidence>
<dbReference type="CDD" id="cd00202">
    <property type="entry name" value="ZnF_GATA"/>
    <property type="match status" value="1"/>
</dbReference>
<dbReference type="SMART" id="SM00401">
    <property type="entry name" value="ZnF_GATA"/>
    <property type="match status" value="1"/>
</dbReference>
<dbReference type="GO" id="GO:0000122">
    <property type="term" value="P:negative regulation of transcription by RNA polymerase II"/>
    <property type="evidence" value="ECO:0007669"/>
    <property type="project" value="TreeGrafter"/>
</dbReference>
<feature type="region of interest" description="Disordered" evidence="7">
    <location>
        <begin position="29"/>
        <end position="77"/>
    </location>
</feature>
<dbReference type="GO" id="GO:0045944">
    <property type="term" value="P:positive regulation of transcription by RNA polymerase II"/>
    <property type="evidence" value="ECO:0007669"/>
    <property type="project" value="TreeGrafter"/>
</dbReference>
<evidence type="ECO:0000256" key="1">
    <source>
        <dbReference type="ARBA" id="ARBA00004123"/>
    </source>
</evidence>
<feature type="compositionally biased region" description="Polar residues" evidence="7">
    <location>
        <begin position="106"/>
        <end position="116"/>
    </location>
</feature>
<feature type="domain" description="GATA-type" evidence="9">
    <location>
        <begin position="129"/>
        <end position="156"/>
    </location>
</feature>
<evidence type="ECO:0000256" key="7">
    <source>
        <dbReference type="SAM" id="MobiDB-lite"/>
    </source>
</evidence>
<dbReference type="Proteomes" id="UP001150238">
    <property type="component" value="Unassembled WGS sequence"/>
</dbReference>
<comment type="caution">
    <text evidence="10">The sequence shown here is derived from an EMBL/GenBank/DDBJ whole genome shotgun (WGS) entry which is preliminary data.</text>
</comment>
<evidence type="ECO:0000256" key="2">
    <source>
        <dbReference type="ARBA" id="ARBA00022723"/>
    </source>
</evidence>